<name>A0A3E2NAM4_9FIRM</name>
<reference evidence="3 4" key="1">
    <citation type="submission" date="2018-07" db="EMBL/GenBank/DDBJ databases">
        <title>New species, Clostridium PI-S10-A1B.</title>
        <authorList>
            <person name="Krishna G."/>
            <person name="Summeta K."/>
            <person name="Shikha S."/>
            <person name="Prabhu P.B."/>
            <person name="Suresh K."/>
        </authorList>
    </citation>
    <scope>NUCLEOTIDE SEQUENCE [LARGE SCALE GENOMIC DNA]</scope>
    <source>
        <strain evidence="3 4">PI-S10-A1B</strain>
    </source>
</reference>
<proteinExistence type="predicted"/>
<gene>
    <name evidence="3" type="ORF">DS742_15760</name>
    <name evidence="2" type="ORF">LAD12857_23630</name>
</gene>
<evidence type="ECO:0000313" key="3">
    <source>
        <dbReference type="EMBL" id="RFZ78043.1"/>
    </source>
</evidence>
<dbReference type="EMBL" id="BRPJ01000037">
    <property type="protein sequence ID" value="GLB30440.1"/>
    <property type="molecule type" value="Genomic_DNA"/>
</dbReference>
<reference evidence="2 5" key="2">
    <citation type="journal article" date="2024" name="Int. J. Syst. Evol. Microbiol.">
        <title>Lacrimispora brassicae sp. nov. isolated from fermented cabbage, and proposal of Clostridium indicum Gundawar et al. 2019 and Clostridium methoxybenzovorans Mechichi et al. 1999 as heterotypic synonyms of Lacrimispora amygdalina (Parshina et al. 2003) Haas and Blanchard 2020 and Lacrimispora indolis (McClung and McCoy 1957) Haas and Blanchard 2020, respectively.</title>
        <authorList>
            <person name="Kobayashi H."/>
            <person name="Tanizawa Y."/>
            <person name="Sakamoto M."/>
            <person name="Ohkuma M."/>
            <person name="Tohno M."/>
        </authorList>
    </citation>
    <scope>NUCLEOTIDE SEQUENCE [LARGE SCALE GENOMIC DNA]</scope>
    <source>
        <strain evidence="2 5">DSM 12857</strain>
    </source>
</reference>
<accession>A0A3E2NAM4</accession>
<organism evidence="3 4">
    <name type="scientific">Lacrimispora amygdalina</name>
    <dbReference type="NCBI Taxonomy" id="253257"/>
    <lineage>
        <taxon>Bacteria</taxon>
        <taxon>Bacillati</taxon>
        <taxon>Bacillota</taxon>
        <taxon>Clostridia</taxon>
        <taxon>Lachnospirales</taxon>
        <taxon>Lachnospiraceae</taxon>
        <taxon>Lacrimispora</taxon>
    </lineage>
</organism>
<dbReference type="Proteomes" id="UP001419084">
    <property type="component" value="Unassembled WGS sequence"/>
</dbReference>
<dbReference type="EMBL" id="QOHO01000049">
    <property type="protein sequence ID" value="RFZ78043.1"/>
    <property type="molecule type" value="Genomic_DNA"/>
</dbReference>
<dbReference type="Pfam" id="PF12669">
    <property type="entry name" value="FeoB_associated"/>
    <property type="match status" value="1"/>
</dbReference>
<dbReference type="RefSeq" id="WP_117417938.1">
    <property type="nucleotide sequence ID" value="NZ_BRPJ01000037.1"/>
</dbReference>
<evidence type="ECO:0000313" key="5">
    <source>
        <dbReference type="Proteomes" id="UP001419084"/>
    </source>
</evidence>
<comment type="caution">
    <text evidence="3">The sequence shown here is derived from an EMBL/GenBank/DDBJ whole genome shotgun (WGS) entry which is preliminary data.</text>
</comment>
<keyword evidence="1" id="KW-0472">Membrane</keyword>
<dbReference type="AlphaFoldDB" id="A0A3E2NAM4"/>
<sequence length="60" mass="6448">MSVWLVENWATILILSILLVLVFFAVRSVVKNKGSCGCGGCDNCAGCGSGRNRQKKNKDS</sequence>
<keyword evidence="1" id="KW-0812">Transmembrane</keyword>
<feature type="transmembrane region" description="Helical" evidence="1">
    <location>
        <begin position="6"/>
        <end position="26"/>
    </location>
</feature>
<dbReference type="Proteomes" id="UP000260680">
    <property type="component" value="Unassembled WGS sequence"/>
</dbReference>
<evidence type="ECO:0000313" key="4">
    <source>
        <dbReference type="Proteomes" id="UP000260680"/>
    </source>
</evidence>
<keyword evidence="1" id="KW-1133">Transmembrane helix</keyword>
<evidence type="ECO:0000256" key="1">
    <source>
        <dbReference type="SAM" id="Phobius"/>
    </source>
</evidence>
<keyword evidence="5" id="KW-1185">Reference proteome</keyword>
<protein>
    <submittedName>
        <fullName evidence="3">FeoB-associated Cys-rich membrane protein</fullName>
    </submittedName>
</protein>
<evidence type="ECO:0000313" key="2">
    <source>
        <dbReference type="EMBL" id="GLB30440.1"/>
    </source>
</evidence>